<dbReference type="AlphaFoldDB" id="A0A4P7LLY2"/>
<comment type="subunit">
    <text evidence="2">Homotrimer.</text>
</comment>
<protein>
    <submittedName>
        <fullName evidence="12">Porin</fullName>
    </submittedName>
</protein>
<dbReference type="GO" id="GO:0006811">
    <property type="term" value="P:monoatomic ion transport"/>
    <property type="evidence" value="ECO:0007669"/>
    <property type="project" value="UniProtKB-KW"/>
</dbReference>
<keyword evidence="7" id="KW-0406">Ion transport</keyword>
<keyword evidence="9" id="KW-0472">Membrane</keyword>
<gene>
    <name evidence="12" type="ORF">E0W60_33290</name>
</gene>
<evidence type="ECO:0000259" key="11">
    <source>
        <dbReference type="Pfam" id="PF13609"/>
    </source>
</evidence>
<keyword evidence="4" id="KW-1134">Transmembrane beta strand</keyword>
<dbReference type="GO" id="GO:0015288">
    <property type="term" value="F:porin activity"/>
    <property type="evidence" value="ECO:0007669"/>
    <property type="project" value="UniProtKB-KW"/>
</dbReference>
<evidence type="ECO:0000256" key="1">
    <source>
        <dbReference type="ARBA" id="ARBA00004571"/>
    </source>
</evidence>
<dbReference type="RefSeq" id="WP_135707021.1">
    <property type="nucleotide sequence ID" value="NZ_CP038636.1"/>
</dbReference>
<feature type="domain" description="Porin" evidence="11">
    <location>
        <begin position="19"/>
        <end position="329"/>
    </location>
</feature>
<evidence type="ECO:0000256" key="9">
    <source>
        <dbReference type="ARBA" id="ARBA00023136"/>
    </source>
</evidence>
<dbReference type="InterPro" id="IPR023614">
    <property type="entry name" value="Porin_dom_sf"/>
</dbReference>
<dbReference type="GO" id="GO:0046930">
    <property type="term" value="C:pore complex"/>
    <property type="evidence" value="ECO:0007669"/>
    <property type="project" value="UniProtKB-KW"/>
</dbReference>
<reference evidence="12 13" key="1">
    <citation type="submission" date="2019-03" db="EMBL/GenBank/DDBJ databases">
        <title>Efficiently degradation of phenoxyalkanoic acid herbicides by Cupriavidus oxalaticus strain X32.</title>
        <authorList>
            <person name="Sheng X."/>
        </authorList>
    </citation>
    <scope>NUCLEOTIDE SEQUENCE [LARGE SCALE GENOMIC DNA]</scope>
    <source>
        <strain evidence="12 13">X32</strain>
        <plasmid evidence="12 13">unnamed1</plasmid>
    </source>
</reference>
<dbReference type="SUPFAM" id="SSF56935">
    <property type="entry name" value="Porins"/>
    <property type="match status" value="1"/>
</dbReference>
<dbReference type="CDD" id="cd00342">
    <property type="entry name" value="gram_neg_porins"/>
    <property type="match status" value="1"/>
</dbReference>
<name>A0A4P7LLY2_9BURK</name>
<keyword evidence="8" id="KW-0626">Porin</keyword>
<dbReference type="Gene3D" id="2.40.160.10">
    <property type="entry name" value="Porin"/>
    <property type="match status" value="1"/>
</dbReference>
<evidence type="ECO:0000256" key="7">
    <source>
        <dbReference type="ARBA" id="ARBA00023065"/>
    </source>
</evidence>
<dbReference type="InterPro" id="IPR033900">
    <property type="entry name" value="Gram_neg_porin_domain"/>
</dbReference>
<geneLocation type="plasmid" evidence="12">
    <name>unnamed1</name>
</geneLocation>
<organism evidence="12 13">
    <name type="scientific">Cupriavidus oxalaticus</name>
    <dbReference type="NCBI Taxonomy" id="96344"/>
    <lineage>
        <taxon>Bacteria</taxon>
        <taxon>Pseudomonadati</taxon>
        <taxon>Pseudomonadota</taxon>
        <taxon>Betaproteobacteria</taxon>
        <taxon>Burkholderiales</taxon>
        <taxon>Burkholderiaceae</taxon>
        <taxon>Cupriavidus</taxon>
    </lineage>
</organism>
<proteinExistence type="predicted"/>
<keyword evidence="3" id="KW-0813">Transport</keyword>
<dbReference type="GO" id="GO:0009279">
    <property type="term" value="C:cell outer membrane"/>
    <property type="evidence" value="ECO:0007669"/>
    <property type="project" value="UniProtKB-SubCell"/>
</dbReference>
<dbReference type="Proteomes" id="UP000295294">
    <property type="component" value="Plasmid unnamed1"/>
</dbReference>
<dbReference type="KEGG" id="cox:E0W60_33290"/>
<comment type="subcellular location">
    <subcellularLocation>
        <location evidence="1">Cell outer membrane</location>
        <topology evidence="1">Multi-pass membrane protein</topology>
    </subcellularLocation>
</comment>
<keyword evidence="6" id="KW-0732">Signal</keyword>
<dbReference type="PANTHER" id="PTHR34501:SF9">
    <property type="entry name" value="MAJOR OUTER MEMBRANE PROTEIN P.IA"/>
    <property type="match status" value="1"/>
</dbReference>
<evidence type="ECO:0000256" key="3">
    <source>
        <dbReference type="ARBA" id="ARBA00022448"/>
    </source>
</evidence>
<keyword evidence="12" id="KW-0614">Plasmid</keyword>
<evidence type="ECO:0000313" key="12">
    <source>
        <dbReference type="EMBL" id="QBY55829.1"/>
    </source>
</evidence>
<dbReference type="EMBL" id="CP038636">
    <property type="protein sequence ID" value="QBY55829.1"/>
    <property type="molecule type" value="Genomic_DNA"/>
</dbReference>
<sequence length="357" mass="38184">MGIEQERKSRSNGKLAAGAVLGIAITTTVQAQTSSGVSLYGIIDTTLRYSSNNAGDNKLAALTDGYFNGSRWGMRGNEALGGGLSAIFNLESGFDPSTGVSQQGTATANYGQQSTGGQGRLFGRQAWVGLNHERFGRLTFGRQFTTGYDATSRFQPNGHPNLDAVTIFNGYTGPRQDNMAKYFGQWGALSAGAYYTFGEVSGHMKPSSSYGATLGYKQGPVDVGGFWQQANALTTPESRKVWGVGGNYQWGIVKLTFGYLNNRFDVSPTRNDVFSGGFAVAATSALTLSVASHYDRQRNASGSRIMVTGVADYNLSKRTDIYAEIDFNRINGAYALPTFMGVKGSKVGGGIGLRHRF</sequence>
<evidence type="ECO:0000256" key="2">
    <source>
        <dbReference type="ARBA" id="ARBA00011233"/>
    </source>
</evidence>
<evidence type="ECO:0000256" key="6">
    <source>
        <dbReference type="ARBA" id="ARBA00022729"/>
    </source>
</evidence>
<evidence type="ECO:0000256" key="8">
    <source>
        <dbReference type="ARBA" id="ARBA00023114"/>
    </source>
</evidence>
<evidence type="ECO:0000256" key="5">
    <source>
        <dbReference type="ARBA" id="ARBA00022692"/>
    </source>
</evidence>
<dbReference type="Pfam" id="PF13609">
    <property type="entry name" value="Porin_4"/>
    <property type="match status" value="1"/>
</dbReference>
<dbReference type="OrthoDB" id="8982743at2"/>
<dbReference type="InterPro" id="IPR050298">
    <property type="entry name" value="Gram-neg_bact_OMP"/>
</dbReference>
<keyword evidence="10" id="KW-0998">Cell outer membrane</keyword>
<dbReference type="PANTHER" id="PTHR34501">
    <property type="entry name" value="PROTEIN YDDL-RELATED"/>
    <property type="match status" value="1"/>
</dbReference>
<keyword evidence="5" id="KW-0812">Transmembrane</keyword>
<evidence type="ECO:0000256" key="4">
    <source>
        <dbReference type="ARBA" id="ARBA00022452"/>
    </source>
</evidence>
<evidence type="ECO:0000313" key="13">
    <source>
        <dbReference type="Proteomes" id="UP000295294"/>
    </source>
</evidence>
<evidence type="ECO:0000256" key="10">
    <source>
        <dbReference type="ARBA" id="ARBA00023237"/>
    </source>
</evidence>
<accession>A0A4P7LLY2</accession>